<dbReference type="GO" id="GO:0032259">
    <property type="term" value="P:methylation"/>
    <property type="evidence" value="ECO:0007669"/>
    <property type="project" value="UniProtKB-KW"/>
</dbReference>
<comment type="caution">
    <text evidence="2">The sequence shown here is derived from an EMBL/GenBank/DDBJ whole genome shotgun (WGS) entry which is preliminary data.</text>
</comment>
<protein>
    <submittedName>
        <fullName evidence="2">Class I SAM-dependent methyltransferase</fullName>
    </submittedName>
</protein>
<dbReference type="InterPro" id="IPR013216">
    <property type="entry name" value="Methyltransf_11"/>
</dbReference>
<feature type="domain" description="Methyltransferase type 11" evidence="1">
    <location>
        <begin position="196"/>
        <end position="296"/>
    </location>
</feature>
<dbReference type="AlphaFoldDB" id="A0A0C1YDJ4"/>
<dbReference type="SUPFAM" id="SSF53335">
    <property type="entry name" value="S-adenosyl-L-methionine-dependent methyltransferases"/>
    <property type="match status" value="1"/>
</dbReference>
<proteinExistence type="predicted"/>
<evidence type="ECO:0000259" key="1">
    <source>
        <dbReference type="Pfam" id="PF08241"/>
    </source>
</evidence>
<dbReference type="Gene3D" id="3.40.50.150">
    <property type="entry name" value="Vaccinia Virus protein VP39"/>
    <property type="match status" value="1"/>
</dbReference>
<reference evidence="2" key="1">
    <citation type="submission" date="2014-11" db="EMBL/GenBank/DDBJ databases">
        <authorList>
            <person name="Malar M.C."/>
            <person name="Sen D."/>
            <person name="Tripathy S."/>
        </authorList>
    </citation>
    <scope>NUCLEOTIDE SEQUENCE</scope>
    <source>
        <strain evidence="2">BDU141951</strain>
    </source>
</reference>
<dbReference type="Pfam" id="PF08241">
    <property type="entry name" value="Methyltransf_11"/>
    <property type="match status" value="1"/>
</dbReference>
<organism evidence="2">
    <name type="scientific">Lyngbya confervoides BDU141951</name>
    <dbReference type="NCBI Taxonomy" id="1574623"/>
    <lineage>
        <taxon>Bacteria</taxon>
        <taxon>Bacillati</taxon>
        <taxon>Cyanobacteriota</taxon>
        <taxon>Cyanophyceae</taxon>
        <taxon>Oscillatoriophycideae</taxon>
        <taxon>Oscillatoriales</taxon>
        <taxon>Microcoleaceae</taxon>
        <taxon>Lyngbya</taxon>
    </lineage>
</organism>
<accession>A0A0C1YDJ4</accession>
<evidence type="ECO:0000313" key="2">
    <source>
        <dbReference type="EMBL" id="NEV66516.1"/>
    </source>
</evidence>
<reference evidence="2" key="2">
    <citation type="journal article" date="2015" name="Genome Announc.">
        <title>Draft Genome Sequence of Filamentous Marine Cyanobacterium Lyngbya confervoides Strain BDU141951.</title>
        <authorList>
            <person name="Chandrababunaidu M.M."/>
            <person name="Sen D."/>
            <person name="Tripathy S."/>
        </authorList>
    </citation>
    <scope>NUCLEOTIDE SEQUENCE</scope>
    <source>
        <strain evidence="2">BDU141951</strain>
    </source>
</reference>
<dbReference type="InterPro" id="IPR029063">
    <property type="entry name" value="SAM-dependent_MTases_sf"/>
</dbReference>
<dbReference type="PANTHER" id="PTHR43591">
    <property type="entry name" value="METHYLTRANSFERASE"/>
    <property type="match status" value="1"/>
</dbReference>
<reference evidence="2" key="3">
    <citation type="submission" date="2020-02" db="EMBL/GenBank/DDBJ databases">
        <authorList>
            <person name="Sarangi A.N."/>
            <person name="Ghosh S."/>
            <person name="Mukherjee M."/>
            <person name="Tripathy S."/>
        </authorList>
    </citation>
    <scope>NUCLEOTIDE SEQUENCE</scope>
    <source>
        <strain evidence="2">BDU141951</strain>
    </source>
</reference>
<name>A0A0C1YDJ4_9CYAN</name>
<keyword evidence="2" id="KW-0808">Transferase</keyword>
<dbReference type="EMBL" id="JTHE02000003">
    <property type="protein sequence ID" value="NEV66516.1"/>
    <property type="molecule type" value="Genomic_DNA"/>
</dbReference>
<dbReference type="GO" id="GO:0008757">
    <property type="term" value="F:S-adenosylmethionine-dependent methyltransferase activity"/>
    <property type="evidence" value="ECO:0007669"/>
    <property type="project" value="InterPro"/>
</dbReference>
<gene>
    <name evidence="2" type="ORF">QQ91_005265</name>
</gene>
<keyword evidence="2" id="KW-0489">Methyltransferase</keyword>
<dbReference type="CDD" id="cd02440">
    <property type="entry name" value="AdoMet_MTases"/>
    <property type="match status" value="1"/>
</dbReference>
<sequence length="362" mass="41608">MPDTLTKLAYQAFQEGKNYFGLGHKAIATQLRLWLRPNIKFELKSITPEFLADIDRRRQALIETDWQDAEAGIYDKSLLFDNPWQDFFQYYPAIWLDLPAIWDRAEDKQTAAFDPEIDTTLYPSYYRRNFHNQTNGYLSDLSANLYDTQVELLFGGVTDAMRRRILKPLKAALSASTTPTSSSDTQSLQRVQPKLLDVACGTARTLRMVRQVLPDASLFGIDLSPAYLRKANQLLSETPGTLPQLVQGQAEDMPYRDDFFDALVCVFLFHELPGPVRQQVIDEAYRVTKPGGTFIICDSIQRIDTPELEPIMINFPELFHEPFYRDYTYDNLSDRLTQAGFTEIDTEIHLFSKYWVARKPGA</sequence>